<proteinExistence type="predicted"/>
<dbReference type="SUPFAM" id="SSF52777">
    <property type="entry name" value="CoA-dependent acyltransferases"/>
    <property type="match status" value="2"/>
</dbReference>
<dbReference type="Gene3D" id="3.30.559.10">
    <property type="entry name" value="Chloramphenicol acetyltransferase-like domain"/>
    <property type="match status" value="1"/>
</dbReference>
<dbReference type="InterPro" id="IPR025110">
    <property type="entry name" value="AMP-bd_C"/>
</dbReference>
<dbReference type="FunFam" id="3.40.50.12780:FF:000012">
    <property type="entry name" value="Non-ribosomal peptide synthetase"/>
    <property type="match status" value="1"/>
</dbReference>
<evidence type="ECO:0000259" key="2">
    <source>
        <dbReference type="PROSITE" id="PS50075"/>
    </source>
</evidence>
<dbReference type="Gene3D" id="3.30.300.30">
    <property type="match status" value="1"/>
</dbReference>
<dbReference type="PROSITE" id="PS00455">
    <property type="entry name" value="AMP_BINDING"/>
    <property type="match status" value="1"/>
</dbReference>
<dbReference type="Gene3D" id="2.30.38.10">
    <property type="entry name" value="Luciferase, Domain 3"/>
    <property type="match status" value="1"/>
</dbReference>
<dbReference type="PROSITE" id="PS50075">
    <property type="entry name" value="CARRIER"/>
    <property type="match status" value="1"/>
</dbReference>
<name>A0A2A3Z022_BREAU</name>
<dbReference type="InterPro" id="IPR001242">
    <property type="entry name" value="Condensation_dom"/>
</dbReference>
<dbReference type="InterPro" id="IPR010071">
    <property type="entry name" value="AA_adenyl_dom"/>
</dbReference>
<dbReference type="EMBL" id="NRGQ01000001">
    <property type="protein sequence ID" value="PCC44833.1"/>
    <property type="molecule type" value="Genomic_DNA"/>
</dbReference>
<dbReference type="SUPFAM" id="SSF47336">
    <property type="entry name" value="ACP-like"/>
    <property type="match status" value="1"/>
</dbReference>
<dbReference type="PANTHER" id="PTHR45527:SF1">
    <property type="entry name" value="FATTY ACID SYNTHASE"/>
    <property type="match status" value="1"/>
</dbReference>
<sequence>MTIQTPLHSDLRELTDGQLAMWFGHLGDVSKAAYQCAEYVEIKGHLDADRWAESVSSCLTVAGLVSDYLDTPSGPRTSPSELPNPPSIIDLRSTPDPEAAAREWMAAELTRPAQRVGSLVLGARDVSGHALLRLAEDRQWWFARFHHIAIDGYSMHTFIRWVSRVYSDPAAVDDCPFAEGENSRSTESTPTAAVEAKGREFWAERADRLESVGSLCDATAAAAVEHHDSALRLTPEQVNALTDYAGCAGSNWIEMAFTLIGTYLQSQLTDRPAVLGIPWLNRSHDTTGNAASAAPQVNVLPLCLPVECGPETSIADFASAIRNELSAVRKVQSYRAEWVRRDLAKVGTAHRLHGPTVNIRPFDVQVAFGSANGIVHNVRTGPTEDIDIALSLDSSGGLEVRMLANPTLYSAAEAQRHLERITDLLVSTPSEGHRTLGEVEVMLPSEREQVLTVFNATGAPTSEHTLASLLTDQLHRTPDAPALLWRGESLAYSELFDHVEQLAAILREHGAGPGSTVGIHLRRGPAMVMSLLATSLSGAAYVPLEPSLPVTRLDSMISDVDPALVITGDGKEPAPGGGDTRPTLQLREDTLDCLRDLAADPANPTPPMPPTADDTAYVIFTSGSTGAPKGTAVSHRAIVNRLVWMQHEYRLDATDIVLQKTPFSFDVSVWEFFWPLISGAVIAVAEPEIHKDPEALARTIAANGVTTCHFVPSALSVFTGAHQVEHCTSLRRVFCSGEALDAETAHRLLAALPVELHNLYGPTEAAVDVTHWTVGADHSGPVPIGRPVWNTRTYVLDSLGRLLPPGAAGHLHLAGVQLGQGYVGRPELTAEKFFTHPGLSRALGRRERVYATGDIARWRSDGALDYLGRIDDQVKIRGLRIELGEIESVLAEHPDVHRAVVVPHGAGTAASLRGYVQASANNINGLRDWLVDRLPDYMVPSTLTCVGELPMTANGKLDRQRLPAPEEPLSTRAPSTKLEAAIVRAFDEVLGTDHLGVDSNFFDVGGTSLTAVSLVRRLEDLPEITARSTIELSDVFAAPTAASLARRLGGGGGANPYSRVLTLREHRAGTPVFCLHPAGGLGWSYVNLLHHVDPSIGVHALQAPGLDPVFPEPEPAASLSELASGYADSIVELAAQGPVALLGWSVGGVIAHEVAIQLTERGVPVETLALLDAYPPSSWQHLDDPTDRQINEALLIMGGVDYDSKVSDLSRPTVLEMLAKTSGPFSELRPEVIERIARTVTTNALLMRRHTARIYLGDVEFFTAGDKEQDWLHVSDWEPLVAGGLRNHDIDCTHPALIHSHNLARVVREISSETPH</sequence>
<organism evidence="3 4">
    <name type="scientific">Brevibacterium aurantiacum</name>
    <dbReference type="NCBI Taxonomy" id="273384"/>
    <lineage>
        <taxon>Bacteria</taxon>
        <taxon>Bacillati</taxon>
        <taxon>Actinomycetota</taxon>
        <taxon>Actinomycetes</taxon>
        <taxon>Micrococcales</taxon>
        <taxon>Brevibacteriaceae</taxon>
        <taxon>Brevibacterium</taxon>
    </lineage>
</organism>
<dbReference type="InterPro" id="IPR020802">
    <property type="entry name" value="TesA-like"/>
</dbReference>
<evidence type="ECO:0000256" key="1">
    <source>
        <dbReference type="ARBA" id="ARBA00001957"/>
    </source>
</evidence>
<dbReference type="SUPFAM" id="SSF56801">
    <property type="entry name" value="Acetyl-CoA synthetase-like"/>
    <property type="match status" value="1"/>
</dbReference>
<dbReference type="Gene3D" id="3.40.50.980">
    <property type="match status" value="2"/>
</dbReference>
<comment type="caution">
    <text evidence="3">The sequence shown here is derived from an EMBL/GenBank/DDBJ whole genome shotgun (WGS) entry which is preliminary data.</text>
</comment>
<reference evidence="3 4" key="1">
    <citation type="journal article" date="2017" name="Elife">
        <title>Extensive horizontal gene transfer in cheese-associated bacteria.</title>
        <authorList>
            <person name="Bonham K.S."/>
            <person name="Wolfe B.E."/>
            <person name="Dutton R.J."/>
        </authorList>
    </citation>
    <scope>NUCLEOTIDE SEQUENCE [LARGE SCALE GENOMIC DNA]</scope>
    <source>
        <strain evidence="3 4">962_8</strain>
    </source>
</reference>
<dbReference type="InterPro" id="IPR009081">
    <property type="entry name" value="PP-bd_ACP"/>
</dbReference>
<dbReference type="Pfam" id="PF13193">
    <property type="entry name" value="AMP-binding_C"/>
    <property type="match status" value="1"/>
</dbReference>
<comment type="cofactor">
    <cofactor evidence="1">
        <name>pantetheine 4'-phosphate</name>
        <dbReference type="ChEBI" id="CHEBI:47942"/>
    </cofactor>
</comment>
<dbReference type="InterPro" id="IPR029058">
    <property type="entry name" value="AB_hydrolase_fold"/>
</dbReference>
<dbReference type="NCBIfam" id="TIGR01733">
    <property type="entry name" value="AA-adenyl-dom"/>
    <property type="match status" value="1"/>
</dbReference>
<gene>
    <name evidence="3" type="ORF">CIK65_00345</name>
</gene>
<dbReference type="GO" id="GO:0031177">
    <property type="term" value="F:phosphopantetheine binding"/>
    <property type="evidence" value="ECO:0007669"/>
    <property type="project" value="TreeGrafter"/>
</dbReference>
<dbReference type="FunFam" id="3.40.50.980:FF:000002">
    <property type="entry name" value="Enterobactin synthetase component F"/>
    <property type="match status" value="1"/>
</dbReference>
<dbReference type="RefSeq" id="WP_009884082.1">
    <property type="nucleotide sequence ID" value="NZ_AAGP01000026.1"/>
</dbReference>
<dbReference type="SMART" id="SM00824">
    <property type="entry name" value="PKS_TE"/>
    <property type="match status" value="1"/>
</dbReference>
<dbReference type="SUPFAM" id="SSF53474">
    <property type="entry name" value="alpha/beta-Hydrolases"/>
    <property type="match status" value="1"/>
</dbReference>
<evidence type="ECO:0000313" key="3">
    <source>
        <dbReference type="EMBL" id="PCC44833.1"/>
    </source>
</evidence>
<dbReference type="Pfam" id="PF00501">
    <property type="entry name" value="AMP-binding"/>
    <property type="match status" value="1"/>
</dbReference>
<dbReference type="InterPro" id="IPR001031">
    <property type="entry name" value="Thioesterase"/>
</dbReference>
<dbReference type="InterPro" id="IPR000873">
    <property type="entry name" value="AMP-dep_synth/lig_dom"/>
</dbReference>
<dbReference type="GO" id="GO:0047527">
    <property type="term" value="F:2,3-dihydroxybenzoate-serine ligase activity"/>
    <property type="evidence" value="ECO:0007669"/>
    <property type="project" value="TreeGrafter"/>
</dbReference>
<dbReference type="InterPro" id="IPR045851">
    <property type="entry name" value="AMP-bd_C_sf"/>
</dbReference>
<dbReference type="InterPro" id="IPR036736">
    <property type="entry name" value="ACP-like_sf"/>
</dbReference>
<dbReference type="InterPro" id="IPR020845">
    <property type="entry name" value="AMP-binding_CS"/>
</dbReference>
<feature type="domain" description="Carrier" evidence="2">
    <location>
        <begin position="973"/>
        <end position="1052"/>
    </location>
</feature>
<dbReference type="Gene3D" id="3.40.50.1820">
    <property type="entry name" value="alpha/beta hydrolase"/>
    <property type="match status" value="1"/>
</dbReference>
<dbReference type="Proteomes" id="UP000218620">
    <property type="component" value="Unassembled WGS sequence"/>
</dbReference>
<dbReference type="Gene3D" id="3.30.559.30">
    <property type="entry name" value="Nonribosomal peptide synthetase, condensation domain"/>
    <property type="match status" value="1"/>
</dbReference>
<dbReference type="GO" id="GO:0008610">
    <property type="term" value="P:lipid biosynthetic process"/>
    <property type="evidence" value="ECO:0007669"/>
    <property type="project" value="UniProtKB-ARBA"/>
</dbReference>
<dbReference type="CDD" id="cd17646">
    <property type="entry name" value="A_NRPS_AB3403-like"/>
    <property type="match status" value="1"/>
</dbReference>
<dbReference type="GO" id="GO:0005829">
    <property type="term" value="C:cytosol"/>
    <property type="evidence" value="ECO:0007669"/>
    <property type="project" value="TreeGrafter"/>
</dbReference>
<protein>
    <recommendedName>
        <fullName evidence="2">Carrier domain-containing protein</fullName>
    </recommendedName>
</protein>
<dbReference type="Pfam" id="PF00668">
    <property type="entry name" value="Condensation"/>
    <property type="match status" value="1"/>
</dbReference>
<accession>A0A2A3Z022</accession>
<dbReference type="GO" id="GO:0043041">
    <property type="term" value="P:amino acid activation for nonribosomal peptide biosynthetic process"/>
    <property type="evidence" value="ECO:0007669"/>
    <property type="project" value="TreeGrafter"/>
</dbReference>
<dbReference type="GO" id="GO:0009239">
    <property type="term" value="P:enterobactin biosynthetic process"/>
    <property type="evidence" value="ECO:0007669"/>
    <property type="project" value="TreeGrafter"/>
</dbReference>
<dbReference type="GO" id="GO:0009366">
    <property type="term" value="C:enterobactin synthetase complex"/>
    <property type="evidence" value="ECO:0007669"/>
    <property type="project" value="TreeGrafter"/>
</dbReference>
<dbReference type="Pfam" id="PF00975">
    <property type="entry name" value="Thioesterase"/>
    <property type="match status" value="1"/>
</dbReference>
<dbReference type="Pfam" id="PF00550">
    <property type="entry name" value="PP-binding"/>
    <property type="match status" value="1"/>
</dbReference>
<evidence type="ECO:0000313" key="4">
    <source>
        <dbReference type="Proteomes" id="UP000218620"/>
    </source>
</evidence>
<dbReference type="PANTHER" id="PTHR45527">
    <property type="entry name" value="NONRIBOSOMAL PEPTIDE SYNTHETASE"/>
    <property type="match status" value="1"/>
</dbReference>
<dbReference type="InterPro" id="IPR023213">
    <property type="entry name" value="CAT-like_dom_sf"/>
</dbReference>